<evidence type="ECO:0000256" key="2">
    <source>
        <dbReference type="ARBA" id="ARBA00023015"/>
    </source>
</evidence>
<dbReference type="Pfam" id="PF00126">
    <property type="entry name" value="HTH_1"/>
    <property type="match status" value="1"/>
</dbReference>
<comment type="similarity">
    <text evidence="1">Belongs to the LysR transcriptional regulatory family.</text>
</comment>
<dbReference type="PANTHER" id="PTHR30579:SF7">
    <property type="entry name" value="HTH-TYPE TRANSCRIPTIONAL REGULATOR LRHA-RELATED"/>
    <property type="match status" value="1"/>
</dbReference>
<keyword evidence="4" id="KW-0804">Transcription</keyword>
<keyword evidence="9" id="KW-0614">Plasmid</keyword>
<evidence type="ECO:0000259" key="8">
    <source>
        <dbReference type="PROSITE" id="PS50931"/>
    </source>
</evidence>
<evidence type="ECO:0000313" key="9">
    <source>
        <dbReference type="EMBL" id="AIC29542.1"/>
    </source>
</evidence>
<dbReference type="SUPFAM" id="SSF53850">
    <property type="entry name" value="Periplasmic binding protein-like II"/>
    <property type="match status" value="1"/>
</dbReference>
<keyword evidence="2" id="KW-0805">Transcription regulation</keyword>
<dbReference type="Pfam" id="PF03466">
    <property type="entry name" value="LysR_substrate"/>
    <property type="match status" value="1"/>
</dbReference>
<evidence type="ECO:0000256" key="1">
    <source>
        <dbReference type="ARBA" id="ARBA00009437"/>
    </source>
</evidence>
<dbReference type="FunFam" id="1.10.10.10:FF:000001">
    <property type="entry name" value="LysR family transcriptional regulator"/>
    <property type="match status" value="1"/>
</dbReference>
<accession>A0A060I6M5</accession>
<dbReference type="EMBL" id="CP006987">
    <property type="protein sequence ID" value="AIC29542.1"/>
    <property type="molecule type" value="Genomic_DNA"/>
</dbReference>
<geneLocation type="plasmid" evidence="9 10">
    <name>pRetIE4771a</name>
</geneLocation>
<dbReference type="InterPro" id="IPR000847">
    <property type="entry name" value="LysR_HTH_N"/>
</dbReference>
<dbReference type="GO" id="GO:0003700">
    <property type="term" value="F:DNA-binding transcription factor activity"/>
    <property type="evidence" value="ECO:0007669"/>
    <property type="project" value="InterPro"/>
</dbReference>
<dbReference type="InterPro" id="IPR036388">
    <property type="entry name" value="WH-like_DNA-bd_sf"/>
</dbReference>
<dbReference type="KEGG" id="rei:IE4771_PA00036"/>
<comment type="function">
    <text evidence="5">Transcriptional regulator of the ttuABCDE tartrate utilization operon.</text>
</comment>
<dbReference type="Gene3D" id="3.40.190.10">
    <property type="entry name" value="Periplasmic binding protein-like II"/>
    <property type="match status" value="2"/>
</dbReference>
<dbReference type="SUPFAM" id="SSF46785">
    <property type="entry name" value="Winged helix' DNA-binding domain"/>
    <property type="match status" value="1"/>
</dbReference>
<dbReference type="AlphaFoldDB" id="A0A060I6M5"/>
<dbReference type="InterPro" id="IPR050176">
    <property type="entry name" value="LTTR"/>
</dbReference>
<reference evidence="9 10" key="1">
    <citation type="submission" date="2013-12" db="EMBL/GenBank/DDBJ databases">
        <title>Complete genome sequence of Rhizobium etli bv. mimosae IE4771.</title>
        <authorList>
            <person name="Bustos P."/>
            <person name="Santamaria R.I."/>
            <person name="Lozano L."/>
            <person name="Ormeno-Orrillo E."/>
            <person name="Rogel M.A."/>
            <person name="Romero D."/>
            <person name="Cevallos M.A."/>
            <person name="Martinez-Romero E."/>
            <person name="Gonzalez V."/>
        </authorList>
    </citation>
    <scope>NUCLEOTIDE SEQUENCE [LARGE SCALE GENOMIC DNA]</scope>
    <source>
        <strain evidence="9 10">IE4771</strain>
        <plasmid evidence="10">Plasmid pRetIE4771a</plasmid>
    </source>
</reference>
<dbReference type="PANTHER" id="PTHR30579">
    <property type="entry name" value="TRANSCRIPTIONAL REGULATOR"/>
    <property type="match status" value="1"/>
</dbReference>
<dbReference type="RefSeq" id="WP_040139917.1">
    <property type="nucleotide sequence ID" value="NZ_CP006987.1"/>
</dbReference>
<evidence type="ECO:0000256" key="4">
    <source>
        <dbReference type="ARBA" id="ARBA00023163"/>
    </source>
</evidence>
<keyword evidence="3" id="KW-0238">DNA-binding</keyword>
<evidence type="ECO:0000313" key="10">
    <source>
        <dbReference type="Proteomes" id="UP000027180"/>
    </source>
</evidence>
<dbReference type="Proteomes" id="UP000027180">
    <property type="component" value="Plasmid pRetIE4771a"/>
</dbReference>
<feature type="domain" description="HTH lysR-type" evidence="8">
    <location>
        <begin position="5"/>
        <end position="62"/>
    </location>
</feature>
<dbReference type="InterPro" id="IPR036390">
    <property type="entry name" value="WH_DNA-bd_sf"/>
</dbReference>
<organism evidence="9 10">
    <name type="scientific">Rhizobium etli bv. mimosae str. IE4771</name>
    <dbReference type="NCBI Taxonomy" id="1432050"/>
    <lineage>
        <taxon>Bacteria</taxon>
        <taxon>Pseudomonadati</taxon>
        <taxon>Pseudomonadota</taxon>
        <taxon>Alphaproteobacteria</taxon>
        <taxon>Hyphomicrobiales</taxon>
        <taxon>Rhizobiaceae</taxon>
        <taxon>Rhizobium/Agrobacterium group</taxon>
        <taxon>Rhizobium</taxon>
    </lineage>
</organism>
<dbReference type="GO" id="GO:0003677">
    <property type="term" value="F:DNA binding"/>
    <property type="evidence" value="ECO:0007669"/>
    <property type="project" value="UniProtKB-KW"/>
</dbReference>
<sequence length="317" mass="35189">MLQNIETSLLRTFVTIANTGSFTRSAQILFRTQSAITMQMQKLEEILGCKLTYRSGRSLSLTDEGDALLPYAVEILRLNDELQSDLKSMKQREEIRVGTSDDYAVILLPEILNEFSAAHPNVTMTVNCSNRDQNLEKLKKGEIDILLTPVMADEQMGETLRTERLLWVGSSETEISDSEPVPLTGFPLGCVCRDVMIRSLNQNNREWKFVYSSNSIVSIHSAILSGRVVSAVEESTIPHGGSIIDGRFGLPSLPHVKISALRNKDRQNRIHDRFYEHMRESLKHHAHAPTGRKGGGYSSAPLPQIAGLAAAHVPPIA</sequence>
<protein>
    <recommendedName>
        <fullName evidence="6">HTH-type transcriptional regulator TtuA</fullName>
    </recommendedName>
    <alternativeName>
        <fullName evidence="7">Tartrate utilization transcriptional regulator</fullName>
    </alternativeName>
</protein>
<evidence type="ECO:0000256" key="3">
    <source>
        <dbReference type="ARBA" id="ARBA00023125"/>
    </source>
</evidence>
<name>A0A060I6M5_RHIET</name>
<evidence type="ECO:0000256" key="7">
    <source>
        <dbReference type="ARBA" id="ARBA00083243"/>
    </source>
</evidence>
<dbReference type="InterPro" id="IPR005119">
    <property type="entry name" value="LysR_subst-bd"/>
</dbReference>
<evidence type="ECO:0000256" key="5">
    <source>
        <dbReference type="ARBA" id="ARBA00054626"/>
    </source>
</evidence>
<dbReference type="HOGENOM" id="CLU_039613_1_3_5"/>
<gene>
    <name evidence="9" type="ORF">IE4771_PA00036</name>
</gene>
<evidence type="ECO:0000256" key="6">
    <source>
        <dbReference type="ARBA" id="ARBA00067332"/>
    </source>
</evidence>
<dbReference type="PROSITE" id="PS50931">
    <property type="entry name" value="HTH_LYSR"/>
    <property type="match status" value="1"/>
</dbReference>
<proteinExistence type="inferred from homology"/>
<dbReference type="Gene3D" id="1.10.10.10">
    <property type="entry name" value="Winged helix-like DNA-binding domain superfamily/Winged helix DNA-binding domain"/>
    <property type="match status" value="1"/>
</dbReference>